<dbReference type="InterPro" id="IPR000073">
    <property type="entry name" value="AB_hydrolase_1"/>
</dbReference>
<reference evidence="2 3" key="1">
    <citation type="submission" date="2017-09" db="EMBL/GenBank/DDBJ databases">
        <title>Depth-based differentiation of microbial function through sediment-hosted aquifers and enrichment of novel symbionts in the deep terrestrial subsurface.</title>
        <authorList>
            <person name="Probst A.J."/>
            <person name="Ladd B."/>
            <person name="Jarett J.K."/>
            <person name="Geller-Mcgrath D.E."/>
            <person name="Sieber C.M."/>
            <person name="Emerson J.B."/>
            <person name="Anantharaman K."/>
            <person name="Thomas B.C."/>
            <person name="Malmstrom R."/>
            <person name="Stieglmeier M."/>
            <person name="Klingl A."/>
            <person name="Woyke T."/>
            <person name="Ryan C.M."/>
            <person name="Banfield J.F."/>
        </authorList>
    </citation>
    <scope>NUCLEOTIDE SEQUENCE [LARGE SCALE GENOMIC DNA]</scope>
    <source>
        <strain evidence="2">CG11_big_fil_rev_8_21_14_0_20_35_14</strain>
    </source>
</reference>
<protein>
    <recommendedName>
        <fullName evidence="1">AB hydrolase-1 domain-containing protein</fullName>
    </recommendedName>
</protein>
<sequence>MSKRSLISAEKFIQLPDGLMTHYELLGPKNAQTVVLIHGFSVPYYNLDHTFNFLVKSGFRVLRYDIYGRGLSDKPITEYSKDFYYKQLKNLLSALKINSQIDFIGFSMGAIIAAFFANRHSKLIRRICFISPAGMPTVVPIALNAIKLPGVGEMIMSLFGNKILTSGIKIDLCHPKNFPEYFKKYIPQLKDPGFKHSLLSTFRDGTLFNSENEYKELGKKNIRTLLIWGKKDKAMPYKLHEKVIDNIPNIKFYGIDGAGHASPYEFPEKVNPILIDFFK</sequence>
<proteinExistence type="predicted"/>
<dbReference type="InterPro" id="IPR000639">
    <property type="entry name" value="Epox_hydrolase-like"/>
</dbReference>
<dbReference type="GO" id="GO:0047372">
    <property type="term" value="F:monoacylglycerol lipase activity"/>
    <property type="evidence" value="ECO:0007669"/>
    <property type="project" value="TreeGrafter"/>
</dbReference>
<dbReference type="PRINTS" id="PR00111">
    <property type="entry name" value="ABHYDROLASE"/>
</dbReference>
<dbReference type="GO" id="GO:0016020">
    <property type="term" value="C:membrane"/>
    <property type="evidence" value="ECO:0007669"/>
    <property type="project" value="TreeGrafter"/>
</dbReference>
<dbReference type="SUPFAM" id="SSF53474">
    <property type="entry name" value="alpha/beta-Hydrolases"/>
    <property type="match status" value="1"/>
</dbReference>
<comment type="caution">
    <text evidence="2">The sequence shown here is derived from an EMBL/GenBank/DDBJ whole genome shotgun (WGS) entry which is preliminary data.</text>
</comment>
<feature type="domain" description="AB hydrolase-1" evidence="1">
    <location>
        <begin position="33"/>
        <end position="265"/>
    </location>
</feature>
<dbReference type="Gene3D" id="3.40.50.1820">
    <property type="entry name" value="alpha/beta hydrolase"/>
    <property type="match status" value="1"/>
</dbReference>
<dbReference type="InterPro" id="IPR050266">
    <property type="entry name" value="AB_hydrolase_sf"/>
</dbReference>
<evidence type="ECO:0000259" key="1">
    <source>
        <dbReference type="Pfam" id="PF00561"/>
    </source>
</evidence>
<organism evidence="2 3">
    <name type="scientific">Candidatus Roizmanbacteria bacterium CG11_big_fil_rev_8_21_14_0_20_35_14</name>
    <dbReference type="NCBI Taxonomy" id="1974855"/>
    <lineage>
        <taxon>Bacteria</taxon>
        <taxon>Candidatus Roizmaniibacteriota</taxon>
    </lineage>
</organism>
<dbReference type="AlphaFoldDB" id="A0A2H0KNW3"/>
<evidence type="ECO:0000313" key="3">
    <source>
        <dbReference type="Proteomes" id="UP000229570"/>
    </source>
</evidence>
<gene>
    <name evidence="2" type="ORF">COV86_00375</name>
</gene>
<dbReference type="PANTHER" id="PTHR43798:SF33">
    <property type="entry name" value="HYDROLASE, PUTATIVE (AFU_ORTHOLOGUE AFUA_2G14860)-RELATED"/>
    <property type="match status" value="1"/>
</dbReference>
<accession>A0A2H0KNW3</accession>
<name>A0A2H0KNW3_9BACT</name>
<dbReference type="InterPro" id="IPR029058">
    <property type="entry name" value="AB_hydrolase_fold"/>
</dbReference>
<dbReference type="PANTHER" id="PTHR43798">
    <property type="entry name" value="MONOACYLGLYCEROL LIPASE"/>
    <property type="match status" value="1"/>
</dbReference>
<dbReference type="EMBL" id="PCVL01000003">
    <property type="protein sequence ID" value="PIQ72957.1"/>
    <property type="molecule type" value="Genomic_DNA"/>
</dbReference>
<dbReference type="GO" id="GO:0046464">
    <property type="term" value="P:acylglycerol catabolic process"/>
    <property type="evidence" value="ECO:0007669"/>
    <property type="project" value="TreeGrafter"/>
</dbReference>
<dbReference type="PRINTS" id="PR00412">
    <property type="entry name" value="EPOXHYDRLASE"/>
</dbReference>
<dbReference type="Pfam" id="PF00561">
    <property type="entry name" value="Abhydrolase_1"/>
    <property type="match status" value="1"/>
</dbReference>
<dbReference type="Proteomes" id="UP000229570">
    <property type="component" value="Unassembled WGS sequence"/>
</dbReference>
<evidence type="ECO:0000313" key="2">
    <source>
        <dbReference type="EMBL" id="PIQ72957.1"/>
    </source>
</evidence>